<dbReference type="EMBL" id="QOIP01000004">
    <property type="protein sequence ID" value="RLU23533.1"/>
    <property type="molecule type" value="Genomic_DNA"/>
</dbReference>
<dbReference type="GO" id="GO:0033617">
    <property type="term" value="P:mitochondrial respiratory chain complex IV assembly"/>
    <property type="evidence" value="ECO:0007669"/>
    <property type="project" value="TreeGrafter"/>
</dbReference>
<dbReference type="OMA" id="KKTPKEC"/>
<dbReference type="Proteomes" id="UP000279307">
    <property type="component" value="Chromosome 4"/>
</dbReference>
<dbReference type="Pfam" id="PF10203">
    <property type="entry name" value="Pet191_N"/>
    <property type="match status" value="1"/>
</dbReference>
<evidence type="ECO:0000256" key="2">
    <source>
        <dbReference type="ARBA" id="ARBA00007785"/>
    </source>
</evidence>
<sequence>MMRYEEEGETLKDKTRCANIRADLKMCLLESDCCKIHKRTPKECLKTYDGTVPEKCYALRNVFFDCKHSIIDGRRRFRGPKGY</sequence>
<name>A0A026X0Y9_OOCBI</name>
<dbReference type="EMBL" id="KK107036">
    <property type="protein sequence ID" value="EZA61957.1"/>
    <property type="molecule type" value="Genomic_DNA"/>
</dbReference>
<evidence type="ECO:0000313" key="8">
    <source>
        <dbReference type="Proteomes" id="UP000279307"/>
    </source>
</evidence>
<protein>
    <recommendedName>
        <fullName evidence="3">Cytochrome c oxidase assembly factor 5</fullName>
    </recommendedName>
</protein>
<dbReference type="OrthoDB" id="282149at2759"/>
<keyword evidence="7" id="KW-1185">Reference proteome</keyword>
<dbReference type="STRING" id="2015173.A0A026X0Y9"/>
<dbReference type="PANTHER" id="PTHR28627">
    <property type="entry name" value="CYTOCHROME C OXIDASE ASSEMBLY FACTOR 5"/>
    <property type="match status" value="1"/>
</dbReference>
<gene>
    <name evidence="6" type="ORF">DMN91_003738</name>
    <name evidence="5" type="ORF">X777_07306</name>
</gene>
<dbReference type="Proteomes" id="UP000053097">
    <property type="component" value="Unassembled WGS sequence"/>
</dbReference>
<reference evidence="5 7" key="1">
    <citation type="journal article" date="2014" name="Curr. Biol.">
        <title>The genome of the clonal raider ant Cerapachys biroi.</title>
        <authorList>
            <person name="Oxley P.R."/>
            <person name="Ji L."/>
            <person name="Fetter-Pruneda I."/>
            <person name="McKenzie S.K."/>
            <person name="Li C."/>
            <person name="Hu H."/>
            <person name="Zhang G."/>
            <person name="Kronauer D.J."/>
        </authorList>
    </citation>
    <scope>NUCLEOTIDE SEQUENCE [LARGE SCALE GENOMIC DNA]</scope>
</reference>
<dbReference type="PANTHER" id="PTHR28627:SF1">
    <property type="entry name" value="CYTOCHROME C OXIDASE ASSEMBLY FACTOR 5"/>
    <property type="match status" value="1"/>
</dbReference>
<keyword evidence="4" id="KW-1015">Disulfide bond</keyword>
<reference evidence="6 8" key="2">
    <citation type="journal article" date="2018" name="Genome Res.">
        <title>The genomic architecture and molecular evolution of ant odorant receptors.</title>
        <authorList>
            <person name="McKenzie S.K."/>
            <person name="Kronauer D.J.C."/>
        </authorList>
    </citation>
    <scope>NUCLEOTIDE SEQUENCE [LARGE SCALE GENOMIC DNA]</scope>
    <source>
        <strain evidence="6">Clonal line C1</strain>
    </source>
</reference>
<reference evidence="6" key="3">
    <citation type="submission" date="2018-07" db="EMBL/GenBank/DDBJ databases">
        <authorList>
            <person name="Mckenzie S.K."/>
            <person name="Kronauer D.J.C."/>
        </authorList>
    </citation>
    <scope>NUCLEOTIDE SEQUENCE</scope>
    <source>
        <strain evidence="6">Clonal line C1</strain>
    </source>
</reference>
<evidence type="ECO:0000313" key="5">
    <source>
        <dbReference type="EMBL" id="EZA61957.1"/>
    </source>
</evidence>
<comment type="similarity">
    <text evidence="2">Belongs to the PET191 family.</text>
</comment>
<dbReference type="InterPro" id="IPR018793">
    <property type="entry name" value="Cyt_c_oxidase_assmbl_Pet191"/>
</dbReference>
<evidence type="ECO:0000256" key="1">
    <source>
        <dbReference type="ARBA" id="ARBA00003186"/>
    </source>
</evidence>
<comment type="function">
    <text evidence="1">Involved in an early step of the mitochondrial complex IV assembly process.</text>
</comment>
<dbReference type="AlphaFoldDB" id="A0A026X0Y9"/>
<organism evidence="5 7">
    <name type="scientific">Ooceraea biroi</name>
    <name type="common">Clonal raider ant</name>
    <name type="synonym">Cerapachys biroi</name>
    <dbReference type="NCBI Taxonomy" id="2015173"/>
    <lineage>
        <taxon>Eukaryota</taxon>
        <taxon>Metazoa</taxon>
        <taxon>Ecdysozoa</taxon>
        <taxon>Arthropoda</taxon>
        <taxon>Hexapoda</taxon>
        <taxon>Insecta</taxon>
        <taxon>Pterygota</taxon>
        <taxon>Neoptera</taxon>
        <taxon>Endopterygota</taxon>
        <taxon>Hymenoptera</taxon>
        <taxon>Apocrita</taxon>
        <taxon>Aculeata</taxon>
        <taxon>Formicoidea</taxon>
        <taxon>Formicidae</taxon>
        <taxon>Dorylinae</taxon>
        <taxon>Ooceraea</taxon>
    </lineage>
</organism>
<dbReference type="GO" id="GO:0005739">
    <property type="term" value="C:mitochondrion"/>
    <property type="evidence" value="ECO:0007669"/>
    <property type="project" value="TreeGrafter"/>
</dbReference>
<evidence type="ECO:0000256" key="3">
    <source>
        <dbReference type="ARBA" id="ARBA00021904"/>
    </source>
</evidence>
<accession>A0A026X0Y9</accession>
<evidence type="ECO:0000256" key="4">
    <source>
        <dbReference type="ARBA" id="ARBA00023157"/>
    </source>
</evidence>
<evidence type="ECO:0000313" key="6">
    <source>
        <dbReference type="EMBL" id="RLU23533.1"/>
    </source>
</evidence>
<evidence type="ECO:0000313" key="7">
    <source>
        <dbReference type="Proteomes" id="UP000053097"/>
    </source>
</evidence>
<proteinExistence type="inferred from homology"/>